<protein>
    <submittedName>
        <fullName evidence="1">Uncharacterized protein</fullName>
    </submittedName>
</protein>
<dbReference type="EMBL" id="MEHK01000006">
    <property type="protein sequence ID" value="OEJ20926.1"/>
    <property type="molecule type" value="Genomic_DNA"/>
</dbReference>
<proteinExistence type="predicted"/>
<organism evidence="1 2">
    <name type="scientific">Streptomyces subrutilus</name>
    <dbReference type="NCBI Taxonomy" id="36818"/>
    <lineage>
        <taxon>Bacteria</taxon>
        <taxon>Bacillati</taxon>
        <taxon>Actinomycetota</taxon>
        <taxon>Actinomycetes</taxon>
        <taxon>Kitasatosporales</taxon>
        <taxon>Streptomycetaceae</taxon>
        <taxon>Streptomyces</taxon>
    </lineage>
</organism>
<keyword evidence="2" id="KW-1185">Reference proteome</keyword>
<evidence type="ECO:0000313" key="2">
    <source>
        <dbReference type="Proteomes" id="UP000095705"/>
    </source>
</evidence>
<keyword evidence="1" id="KW-0614">Plasmid</keyword>
<dbReference type="Proteomes" id="UP000095705">
    <property type="component" value="Plasmid pACMP2"/>
</dbReference>
<evidence type="ECO:0000313" key="1">
    <source>
        <dbReference type="EMBL" id="OEJ20926.1"/>
    </source>
</evidence>
<dbReference type="RefSeq" id="WP_069918075.1">
    <property type="nucleotide sequence ID" value="NZ_CM007204.1"/>
</dbReference>
<gene>
    <name evidence="1" type="ORF">BGK67_35415</name>
</gene>
<dbReference type="AlphaFoldDB" id="A0A1E5NXG6"/>
<accession>A0A1E5NXG6</accession>
<name>A0A1E5NXG6_9ACTN</name>
<comment type="caution">
    <text evidence="1">The sequence shown here is derived from an EMBL/GenBank/DDBJ whole genome shotgun (WGS) entry which is preliminary data.</text>
</comment>
<sequence>MRHTPQTTAAAAASLKATKALLELQRRGYLHRAERRNFGWLAVIKQGEPPVVMHSPEGVMTFVQNHTQPQDLAPVRS</sequence>
<geneLocation type="plasmid" evidence="2">
    <name>pacmp2</name>
</geneLocation>
<reference evidence="1 2" key="1">
    <citation type="submission" date="2016-08" db="EMBL/GenBank/DDBJ databases">
        <title>The complete genome of Streptomyces subrutilus 10-1-1.</title>
        <authorList>
            <person name="Chen X."/>
        </authorList>
    </citation>
    <scope>NUCLEOTIDE SEQUENCE [LARGE SCALE GENOMIC DNA]</scope>
    <source>
        <strain evidence="1 2">10-1-1</strain>
        <plasmid evidence="2">pacmp2</plasmid>
    </source>
</reference>